<reference evidence="3" key="2">
    <citation type="submission" date="2023-06" db="EMBL/GenBank/DDBJ databases">
        <authorList>
            <person name="Ma L."/>
            <person name="Liu K.-W."/>
            <person name="Li Z."/>
            <person name="Hsiao Y.-Y."/>
            <person name="Qi Y."/>
            <person name="Fu T."/>
            <person name="Tang G."/>
            <person name="Zhang D."/>
            <person name="Sun W.-H."/>
            <person name="Liu D.-K."/>
            <person name="Li Y."/>
            <person name="Chen G.-Z."/>
            <person name="Liu X.-D."/>
            <person name="Liao X.-Y."/>
            <person name="Jiang Y.-T."/>
            <person name="Yu X."/>
            <person name="Hao Y."/>
            <person name="Huang J."/>
            <person name="Zhao X.-W."/>
            <person name="Ke S."/>
            <person name="Chen Y.-Y."/>
            <person name="Wu W.-L."/>
            <person name="Hsu J.-L."/>
            <person name="Lin Y.-F."/>
            <person name="Huang M.-D."/>
            <person name="Li C.-Y."/>
            <person name="Huang L."/>
            <person name="Wang Z.-W."/>
            <person name="Zhao X."/>
            <person name="Zhong W.-Y."/>
            <person name="Peng D.-H."/>
            <person name="Ahmad S."/>
            <person name="Lan S."/>
            <person name="Zhang J.-S."/>
            <person name="Tsai W.-C."/>
            <person name="Van De Peer Y."/>
            <person name="Liu Z.-J."/>
        </authorList>
    </citation>
    <scope>NUCLEOTIDE SEQUENCE</scope>
    <source>
        <strain evidence="3">SCP</strain>
        <tissue evidence="3">Leaves</tissue>
    </source>
</reference>
<accession>A0AAV9A5V8</accession>
<keyword evidence="1" id="KW-0812">Transmembrane</keyword>
<dbReference type="PANTHER" id="PTHR33646:SF2">
    <property type="entry name" value="F20H23.8 PROTEIN"/>
    <property type="match status" value="1"/>
</dbReference>
<keyword evidence="1" id="KW-1133">Transmembrane helix</keyword>
<proteinExistence type="predicted"/>
<dbReference type="InterPro" id="IPR049224">
    <property type="entry name" value="DUF6821"/>
</dbReference>
<organism evidence="3 4">
    <name type="scientific">Acorus gramineus</name>
    <name type="common">Dwarf sweet flag</name>
    <dbReference type="NCBI Taxonomy" id="55184"/>
    <lineage>
        <taxon>Eukaryota</taxon>
        <taxon>Viridiplantae</taxon>
        <taxon>Streptophyta</taxon>
        <taxon>Embryophyta</taxon>
        <taxon>Tracheophyta</taxon>
        <taxon>Spermatophyta</taxon>
        <taxon>Magnoliopsida</taxon>
        <taxon>Liliopsida</taxon>
        <taxon>Acoraceae</taxon>
        <taxon>Acorus</taxon>
    </lineage>
</organism>
<evidence type="ECO:0000256" key="1">
    <source>
        <dbReference type="SAM" id="Phobius"/>
    </source>
</evidence>
<dbReference type="Proteomes" id="UP001179952">
    <property type="component" value="Unassembled WGS sequence"/>
</dbReference>
<protein>
    <recommendedName>
        <fullName evidence="2">DUF6821 domain-containing protein</fullName>
    </recommendedName>
</protein>
<dbReference type="EMBL" id="JAUJYN010000012">
    <property type="protein sequence ID" value="KAK1259529.1"/>
    <property type="molecule type" value="Genomic_DNA"/>
</dbReference>
<dbReference type="PANTHER" id="PTHR33646">
    <property type="entry name" value="GB|AAF00631.1"/>
    <property type="match status" value="1"/>
</dbReference>
<evidence type="ECO:0000259" key="2">
    <source>
        <dbReference type="Pfam" id="PF20705"/>
    </source>
</evidence>
<dbReference type="AlphaFoldDB" id="A0AAV9A5V8"/>
<gene>
    <name evidence="3" type="ORF">QJS04_geneDACA010188</name>
</gene>
<reference evidence="3" key="1">
    <citation type="journal article" date="2023" name="Nat. Commun.">
        <title>Diploid and tetraploid genomes of Acorus and the evolution of monocots.</title>
        <authorList>
            <person name="Ma L."/>
            <person name="Liu K.W."/>
            <person name="Li Z."/>
            <person name="Hsiao Y.Y."/>
            <person name="Qi Y."/>
            <person name="Fu T."/>
            <person name="Tang G.D."/>
            <person name="Zhang D."/>
            <person name="Sun W.H."/>
            <person name="Liu D.K."/>
            <person name="Li Y."/>
            <person name="Chen G.Z."/>
            <person name="Liu X.D."/>
            <person name="Liao X.Y."/>
            <person name="Jiang Y.T."/>
            <person name="Yu X."/>
            <person name="Hao Y."/>
            <person name="Huang J."/>
            <person name="Zhao X.W."/>
            <person name="Ke S."/>
            <person name="Chen Y.Y."/>
            <person name="Wu W.L."/>
            <person name="Hsu J.L."/>
            <person name="Lin Y.F."/>
            <person name="Huang M.D."/>
            <person name="Li C.Y."/>
            <person name="Huang L."/>
            <person name="Wang Z.W."/>
            <person name="Zhao X."/>
            <person name="Zhong W.Y."/>
            <person name="Peng D.H."/>
            <person name="Ahmad S."/>
            <person name="Lan S."/>
            <person name="Zhang J.S."/>
            <person name="Tsai W.C."/>
            <person name="Van de Peer Y."/>
            <person name="Liu Z.J."/>
        </authorList>
    </citation>
    <scope>NUCLEOTIDE SEQUENCE</scope>
    <source>
        <strain evidence="3">SCP</strain>
    </source>
</reference>
<comment type="caution">
    <text evidence="3">The sequence shown here is derived from an EMBL/GenBank/DDBJ whole genome shotgun (WGS) entry which is preliminary data.</text>
</comment>
<feature type="domain" description="DUF6821" evidence="2">
    <location>
        <begin position="75"/>
        <end position="236"/>
    </location>
</feature>
<feature type="transmembrane region" description="Helical" evidence="1">
    <location>
        <begin position="161"/>
        <end position="181"/>
    </location>
</feature>
<dbReference type="Pfam" id="PF20705">
    <property type="entry name" value="DUF6821"/>
    <property type="match status" value="1"/>
</dbReference>
<evidence type="ECO:0000313" key="4">
    <source>
        <dbReference type="Proteomes" id="UP001179952"/>
    </source>
</evidence>
<keyword evidence="1" id="KW-0472">Membrane</keyword>
<dbReference type="InterPro" id="IPR045883">
    <property type="entry name" value="At4g13530-like"/>
</dbReference>
<name>A0AAV9A5V8_ACOGR</name>
<keyword evidence="4" id="KW-1185">Reference proteome</keyword>
<sequence length="236" mass="26634">MERSSIEMEDMEGWEILPDLLDSTHEDHKPIFNPKCVKEEPRIIGLSIKNSKESEFKDYPDEESVKETVIEELKEQESLSKVIFKKPKETEFADMKLNSPKSIALIKPQIELGSAQFDENYKAEEGAKVESPKAVLEEEKRKGSCWDGFGFSVGKWRINGIGGVCSIGVAAATLGIFILGGKHRQKQQHQKIQFEIYPDNQRIKQVVQHATQLNQAISGMTLTRANITFGGYYDGI</sequence>
<evidence type="ECO:0000313" key="3">
    <source>
        <dbReference type="EMBL" id="KAK1259529.1"/>
    </source>
</evidence>